<dbReference type="Gene3D" id="3.30.56.60">
    <property type="entry name" value="XkdW-like"/>
    <property type="match status" value="1"/>
</dbReference>
<dbReference type="InterPro" id="IPR035950">
    <property type="entry name" value="XkdW-like_sf"/>
</dbReference>
<evidence type="ECO:0000259" key="1">
    <source>
        <dbReference type="Pfam" id="PF09636"/>
    </source>
</evidence>
<comment type="caution">
    <text evidence="2">The sequence shown here is derived from an EMBL/GenBank/DDBJ whole genome shotgun (WGS) entry which is preliminary data.</text>
</comment>
<evidence type="ECO:0000313" key="3">
    <source>
        <dbReference type="Proteomes" id="UP001401887"/>
    </source>
</evidence>
<dbReference type="Pfam" id="PF09636">
    <property type="entry name" value="XkdW"/>
    <property type="match status" value="1"/>
</dbReference>
<feature type="domain" description="Bacteriophage SP-beta YorD" evidence="1">
    <location>
        <begin position="3"/>
        <end position="56"/>
    </location>
</feature>
<evidence type="ECO:0000313" key="2">
    <source>
        <dbReference type="EMBL" id="GAA5513663.1"/>
    </source>
</evidence>
<dbReference type="SUPFAM" id="SSF159865">
    <property type="entry name" value="XkdW-like"/>
    <property type="match status" value="1"/>
</dbReference>
<dbReference type="EMBL" id="BAABRP010000009">
    <property type="protein sequence ID" value="GAA5513663.1"/>
    <property type="molecule type" value="Genomic_DNA"/>
</dbReference>
<keyword evidence="3" id="KW-1185">Reference proteome</keyword>
<organism evidence="2 3">
    <name type="scientific">Deinococcus carri</name>
    <dbReference type="NCBI Taxonomy" id="1211323"/>
    <lineage>
        <taxon>Bacteria</taxon>
        <taxon>Thermotogati</taxon>
        <taxon>Deinococcota</taxon>
        <taxon>Deinococci</taxon>
        <taxon>Deinococcales</taxon>
        <taxon>Deinococcaceae</taxon>
        <taxon>Deinococcus</taxon>
    </lineage>
</organism>
<gene>
    <name evidence="2" type="ORF">Dcar01_02407</name>
</gene>
<dbReference type="Proteomes" id="UP001401887">
    <property type="component" value="Unassembled WGS sequence"/>
</dbReference>
<dbReference type="RefSeq" id="WP_345465451.1">
    <property type="nucleotide sequence ID" value="NZ_BAABRP010000009.1"/>
</dbReference>
<sequence length="112" mass="11996">MIALILRHLYPAADPLRDYTVADDGTGPRITAWHLPTPQPTPAELAAALPAAQAAAQARADLTEAQAMLDERYRLYTRAVASGNTQDAADIQAEIQDILTYIQEVRNAAGAA</sequence>
<protein>
    <recommendedName>
        <fullName evidence="1">Bacteriophage SP-beta YorD domain-containing protein</fullName>
    </recommendedName>
</protein>
<dbReference type="InterPro" id="IPR019094">
    <property type="entry name" value="Phage_SP-beta_YorD"/>
</dbReference>
<name>A0ABP9WAU4_9DEIO</name>
<accession>A0ABP9WAU4</accession>
<proteinExistence type="predicted"/>
<reference evidence="2 3" key="1">
    <citation type="submission" date="2024-02" db="EMBL/GenBank/DDBJ databases">
        <title>Deinococcus carri NBRC 110142.</title>
        <authorList>
            <person name="Ichikawa N."/>
            <person name="Katano-Makiyama Y."/>
            <person name="Hidaka K."/>
        </authorList>
    </citation>
    <scope>NUCLEOTIDE SEQUENCE [LARGE SCALE GENOMIC DNA]</scope>
    <source>
        <strain evidence="2 3">NBRC 110142</strain>
    </source>
</reference>